<sequence>MYVASAATSGNECGDSSGSSGPQQGRGVQFTQSPDGGWVGCSASASASASAVPQRNTTLIPPTFHLEPVYLVTALVPSDTACLANSPGSSRPHSSLDLPACDCRLLVGIAPTGLTSSGNPPEDIVYEGVHYRHRSRDEMFVSGCT</sequence>
<name>A0ABR4PYS6_9CEST</name>
<dbReference type="Proteomes" id="UP001651158">
    <property type="component" value="Unassembled WGS sequence"/>
</dbReference>
<feature type="compositionally biased region" description="Low complexity" evidence="1">
    <location>
        <begin position="14"/>
        <end position="29"/>
    </location>
</feature>
<protein>
    <submittedName>
        <fullName evidence="2">Uncharacterized protein</fullName>
    </submittedName>
</protein>
<comment type="caution">
    <text evidence="2">The sequence shown here is derived from an EMBL/GenBank/DDBJ whole genome shotgun (WGS) entry which is preliminary data.</text>
</comment>
<accession>A0ABR4PYS6</accession>
<reference evidence="2 3" key="1">
    <citation type="journal article" date="2022" name="Front. Cell. Infect. Microbiol.">
        <title>The Genomes of Two Strains of Taenia crassiceps the Animal Model for the Study of Human Cysticercosis.</title>
        <authorList>
            <person name="Bobes R.J."/>
            <person name="Estrada K."/>
            <person name="Rios-Valencia D.G."/>
            <person name="Calderon-Gallegos A."/>
            <person name="de la Torre P."/>
            <person name="Carrero J.C."/>
            <person name="Sanchez-Flores A."/>
            <person name="Laclette J.P."/>
        </authorList>
    </citation>
    <scope>NUCLEOTIDE SEQUENCE [LARGE SCALE GENOMIC DNA]</scope>
    <source>
        <strain evidence="2">WFUcys</strain>
    </source>
</reference>
<evidence type="ECO:0000256" key="1">
    <source>
        <dbReference type="SAM" id="MobiDB-lite"/>
    </source>
</evidence>
<proteinExistence type="predicted"/>
<gene>
    <name evidence="2" type="ORF">TcWFU_010100</name>
</gene>
<keyword evidence="3" id="KW-1185">Reference proteome</keyword>
<feature type="compositionally biased region" description="Polar residues" evidence="1">
    <location>
        <begin position="1"/>
        <end position="11"/>
    </location>
</feature>
<organism evidence="2 3">
    <name type="scientific">Taenia crassiceps</name>
    <dbReference type="NCBI Taxonomy" id="6207"/>
    <lineage>
        <taxon>Eukaryota</taxon>
        <taxon>Metazoa</taxon>
        <taxon>Spiralia</taxon>
        <taxon>Lophotrochozoa</taxon>
        <taxon>Platyhelminthes</taxon>
        <taxon>Cestoda</taxon>
        <taxon>Eucestoda</taxon>
        <taxon>Cyclophyllidea</taxon>
        <taxon>Taeniidae</taxon>
        <taxon>Taenia</taxon>
    </lineage>
</organism>
<evidence type="ECO:0000313" key="3">
    <source>
        <dbReference type="Proteomes" id="UP001651158"/>
    </source>
</evidence>
<feature type="region of interest" description="Disordered" evidence="1">
    <location>
        <begin position="1"/>
        <end position="43"/>
    </location>
</feature>
<evidence type="ECO:0000313" key="2">
    <source>
        <dbReference type="EMBL" id="KAL5102582.1"/>
    </source>
</evidence>
<dbReference type="EMBL" id="JAKROA010000064">
    <property type="protein sequence ID" value="KAL5102582.1"/>
    <property type="molecule type" value="Genomic_DNA"/>
</dbReference>